<accession>A0A8X7Q0G4</accession>
<evidence type="ECO:0000313" key="2">
    <source>
        <dbReference type="EMBL" id="KAG2261634.1"/>
    </source>
</evidence>
<feature type="region of interest" description="Disordered" evidence="1">
    <location>
        <begin position="1"/>
        <end position="35"/>
    </location>
</feature>
<organism evidence="2 3">
    <name type="scientific">Brassica carinata</name>
    <name type="common">Ethiopian mustard</name>
    <name type="synonym">Abyssinian cabbage</name>
    <dbReference type="NCBI Taxonomy" id="52824"/>
    <lineage>
        <taxon>Eukaryota</taxon>
        <taxon>Viridiplantae</taxon>
        <taxon>Streptophyta</taxon>
        <taxon>Embryophyta</taxon>
        <taxon>Tracheophyta</taxon>
        <taxon>Spermatophyta</taxon>
        <taxon>Magnoliopsida</taxon>
        <taxon>eudicotyledons</taxon>
        <taxon>Gunneridae</taxon>
        <taxon>Pentapetalae</taxon>
        <taxon>rosids</taxon>
        <taxon>malvids</taxon>
        <taxon>Brassicales</taxon>
        <taxon>Brassicaceae</taxon>
        <taxon>Brassiceae</taxon>
        <taxon>Brassica</taxon>
    </lineage>
</organism>
<keyword evidence="3" id="KW-1185">Reference proteome</keyword>
<proteinExistence type="predicted"/>
<dbReference type="AlphaFoldDB" id="A0A8X7Q0G4"/>
<protein>
    <submittedName>
        <fullName evidence="2">Uncharacterized protein</fullName>
    </submittedName>
</protein>
<evidence type="ECO:0000313" key="3">
    <source>
        <dbReference type="Proteomes" id="UP000886595"/>
    </source>
</evidence>
<evidence type="ECO:0000256" key="1">
    <source>
        <dbReference type="SAM" id="MobiDB-lite"/>
    </source>
</evidence>
<name>A0A8X7Q0G4_BRACI</name>
<dbReference type="EMBL" id="JAAMPC010000014">
    <property type="protein sequence ID" value="KAG2261634.1"/>
    <property type="molecule type" value="Genomic_DNA"/>
</dbReference>
<gene>
    <name evidence="2" type="ORF">Bca52824_068713</name>
</gene>
<sequence>MMTTKTRVAMDATTSAPPLCTPLRSHGRQRRRTMSGCYAKEEEPWLDATSKAWKNMTSTEDQKLKNDEGGCAAAG</sequence>
<reference evidence="2 3" key="1">
    <citation type="submission" date="2020-02" db="EMBL/GenBank/DDBJ databases">
        <authorList>
            <person name="Ma Q."/>
            <person name="Huang Y."/>
            <person name="Song X."/>
            <person name="Pei D."/>
        </authorList>
    </citation>
    <scope>NUCLEOTIDE SEQUENCE [LARGE SCALE GENOMIC DNA]</scope>
    <source>
        <strain evidence="2">Sxm20200214</strain>
        <tissue evidence="2">Leaf</tissue>
    </source>
</reference>
<dbReference type="Proteomes" id="UP000886595">
    <property type="component" value="Unassembled WGS sequence"/>
</dbReference>
<comment type="caution">
    <text evidence="2">The sequence shown here is derived from an EMBL/GenBank/DDBJ whole genome shotgun (WGS) entry which is preliminary data.</text>
</comment>
<feature type="compositionally biased region" description="Polar residues" evidence="1">
    <location>
        <begin position="1"/>
        <end position="16"/>
    </location>
</feature>